<proteinExistence type="predicted"/>
<gene>
    <name evidence="2" type="ORF">QU24_04555</name>
</gene>
<comment type="caution">
    <text evidence="2">The sequence shown here is derived from an EMBL/GenBank/DDBJ whole genome shotgun (WGS) entry which is preliminary data.</text>
</comment>
<feature type="transmembrane region" description="Helical" evidence="1">
    <location>
        <begin position="12"/>
        <end position="30"/>
    </location>
</feature>
<dbReference type="Proteomes" id="UP000030853">
    <property type="component" value="Unassembled WGS sequence"/>
</dbReference>
<accession>A0A0B1R9K3</accession>
<dbReference type="EMBL" id="JTJJ01000018">
    <property type="protein sequence ID" value="KHJ69309.1"/>
    <property type="molecule type" value="Genomic_DNA"/>
</dbReference>
<organism evidence="2 3">
    <name type="scientific">Pantoea rodasii</name>
    <dbReference type="NCBI Taxonomy" id="1076549"/>
    <lineage>
        <taxon>Bacteria</taxon>
        <taxon>Pseudomonadati</taxon>
        <taxon>Pseudomonadota</taxon>
        <taxon>Gammaproteobacteria</taxon>
        <taxon>Enterobacterales</taxon>
        <taxon>Erwiniaceae</taxon>
        <taxon>Pantoea</taxon>
    </lineage>
</organism>
<protein>
    <submittedName>
        <fullName evidence="2">Uncharacterized protein</fullName>
    </submittedName>
</protein>
<keyword evidence="1" id="KW-1133">Transmembrane helix</keyword>
<name>A0A0B1R9K3_9GAMM</name>
<evidence type="ECO:0000256" key="1">
    <source>
        <dbReference type="SAM" id="Phobius"/>
    </source>
</evidence>
<feature type="transmembrane region" description="Helical" evidence="1">
    <location>
        <begin position="36"/>
        <end position="59"/>
    </location>
</feature>
<evidence type="ECO:0000313" key="2">
    <source>
        <dbReference type="EMBL" id="KHJ69309.1"/>
    </source>
</evidence>
<reference evidence="2 3" key="1">
    <citation type="submission" date="2014-11" db="EMBL/GenBank/DDBJ databases">
        <title>Genome sequencing of Pantoea rodasii ND03.</title>
        <authorList>
            <person name="Muhamad Yunos N.Y."/>
            <person name="Chan K.-G."/>
        </authorList>
    </citation>
    <scope>NUCLEOTIDE SEQUENCE [LARGE SCALE GENOMIC DNA]</scope>
    <source>
        <strain evidence="2 3">ND03</strain>
    </source>
</reference>
<keyword evidence="1" id="KW-0812">Transmembrane</keyword>
<sequence>MKMHVRIGYRIWAWLLAIASGAALCFYTGSEAAVLWMMKALCVCSGITGLVGTFIARLLRG</sequence>
<keyword evidence="1" id="KW-0472">Membrane</keyword>
<dbReference type="AlphaFoldDB" id="A0A0B1R9K3"/>
<dbReference type="RefSeq" id="WP_039328746.1">
    <property type="nucleotide sequence ID" value="NZ_JTJJ01000018.1"/>
</dbReference>
<evidence type="ECO:0000313" key="3">
    <source>
        <dbReference type="Proteomes" id="UP000030853"/>
    </source>
</evidence>